<reference evidence="3 4" key="1">
    <citation type="submission" date="2022-11" db="EMBL/GenBank/DDBJ databases">
        <title>Comparative genomics analysis of Acidithiobacillus ferriphilus.</title>
        <authorList>
            <person name="Ma L."/>
        </authorList>
    </citation>
    <scope>NUCLEOTIDE SEQUENCE [LARGE SCALE GENOMIC DNA]</scope>
    <source>
        <strain evidence="3 4">DY15</strain>
    </source>
</reference>
<evidence type="ECO:0000256" key="2">
    <source>
        <dbReference type="SAM" id="Phobius"/>
    </source>
</evidence>
<evidence type="ECO:0000313" key="4">
    <source>
        <dbReference type="Proteomes" id="UP001308776"/>
    </source>
</evidence>
<keyword evidence="2" id="KW-0472">Membrane</keyword>
<evidence type="ECO:0000256" key="1">
    <source>
        <dbReference type="SAM" id="MobiDB-lite"/>
    </source>
</evidence>
<keyword evidence="2" id="KW-1133">Transmembrane helix</keyword>
<keyword evidence="2" id="KW-0812">Transmembrane</keyword>
<sequence length="132" mass="14721">MMSLKSEVQESTGKVLSYAEGRQKREKGGEEPPMDGLEPRVARLESHVEHIQSDLTDVKGDVRGIRETVTSIDKRTAILESAVPTFATKTDIVDLEKQMAQMETRLIKWTIGSMATMTAILAGLMTIFKFLH</sequence>
<name>A0ABU6FR27_9PROT</name>
<dbReference type="Gene3D" id="1.20.5.340">
    <property type="match status" value="1"/>
</dbReference>
<organism evidence="3 4">
    <name type="scientific">Acidithiobacillus ferriphilus</name>
    <dbReference type="NCBI Taxonomy" id="1689834"/>
    <lineage>
        <taxon>Bacteria</taxon>
        <taxon>Pseudomonadati</taxon>
        <taxon>Pseudomonadota</taxon>
        <taxon>Acidithiobacillia</taxon>
        <taxon>Acidithiobacillales</taxon>
        <taxon>Acidithiobacillaceae</taxon>
        <taxon>Acidithiobacillus</taxon>
    </lineage>
</organism>
<keyword evidence="4" id="KW-1185">Reference proteome</keyword>
<dbReference type="RefSeq" id="WP_325757469.1">
    <property type="nucleotide sequence ID" value="NZ_JAQGFK010000194.1"/>
</dbReference>
<feature type="transmembrane region" description="Helical" evidence="2">
    <location>
        <begin position="106"/>
        <end position="128"/>
    </location>
</feature>
<comment type="caution">
    <text evidence="3">The sequence shown here is derived from an EMBL/GenBank/DDBJ whole genome shotgun (WGS) entry which is preliminary data.</text>
</comment>
<accession>A0ABU6FR27</accession>
<feature type="region of interest" description="Disordered" evidence="1">
    <location>
        <begin position="1"/>
        <end position="37"/>
    </location>
</feature>
<dbReference type="Proteomes" id="UP001308776">
    <property type="component" value="Unassembled WGS sequence"/>
</dbReference>
<evidence type="ECO:0000313" key="3">
    <source>
        <dbReference type="EMBL" id="MEB8513246.1"/>
    </source>
</evidence>
<dbReference type="EMBL" id="JAQGFR010000105">
    <property type="protein sequence ID" value="MEB8513246.1"/>
    <property type="molecule type" value="Genomic_DNA"/>
</dbReference>
<proteinExistence type="predicted"/>
<protein>
    <recommendedName>
        <fullName evidence="5">DUF1640 domain-containing protein</fullName>
    </recommendedName>
</protein>
<gene>
    <name evidence="3" type="ORF">OW717_04230</name>
</gene>
<feature type="compositionally biased region" description="Basic and acidic residues" evidence="1">
    <location>
        <begin position="21"/>
        <end position="30"/>
    </location>
</feature>
<evidence type="ECO:0008006" key="5">
    <source>
        <dbReference type="Google" id="ProtNLM"/>
    </source>
</evidence>